<keyword evidence="10" id="KW-1185">Reference proteome</keyword>
<feature type="region of interest" description="Disordered" evidence="6">
    <location>
        <begin position="313"/>
        <end position="343"/>
    </location>
</feature>
<sequence length="343" mass="38034">MFEINPKVDYGPQLNIIVWLLISISALFLFTRLYLKACQNRGLWWDDYFLLAAWLTQAAHAGVVTFLVDKGYGRTKIPRQNLRFFGVSVPVLSTLLIAANLLGKLSFALTLLRLPARWLRLVAVYIIVTLTLTLGFSCATVFVECSAARRKDNCIPLEIAVRYNMFSCVYSATMDVALAFLPWQFIWSLQMSRKEKVGVVTAMSMGLFAAGAAAMKTLAFPEVLNNPVASVHLVVWGNAESSICIMAASIPILRALVRGGLRCAIPFGYPTNETGASTTMAESAQRRSFVNHATEDDLDRTLTSLSPDLLTKTASDSEDWSDQDSIEMGNYHHRRPEVPLNVV</sequence>
<feature type="transmembrane region" description="Helical" evidence="7">
    <location>
        <begin position="88"/>
        <end position="109"/>
    </location>
</feature>
<keyword evidence="4 7" id="KW-0472">Membrane</keyword>
<feature type="transmembrane region" description="Helical" evidence="7">
    <location>
        <begin position="163"/>
        <end position="185"/>
    </location>
</feature>
<dbReference type="EMBL" id="JAUKUD010000003">
    <property type="protein sequence ID" value="KAK0750323.1"/>
    <property type="molecule type" value="Genomic_DNA"/>
</dbReference>
<evidence type="ECO:0000313" key="9">
    <source>
        <dbReference type="EMBL" id="KAK0750323.1"/>
    </source>
</evidence>
<evidence type="ECO:0000256" key="5">
    <source>
        <dbReference type="ARBA" id="ARBA00038359"/>
    </source>
</evidence>
<feature type="transmembrane region" description="Helical" evidence="7">
    <location>
        <begin position="121"/>
        <end position="143"/>
    </location>
</feature>
<protein>
    <recommendedName>
        <fullName evidence="8">Rhodopsin domain-containing protein</fullName>
    </recommendedName>
</protein>
<evidence type="ECO:0000256" key="4">
    <source>
        <dbReference type="ARBA" id="ARBA00023136"/>
    </source>
</evidence>
<dbReference type="GO" id="GO:0016020">
    <property type="term" value="C:membrane"/>
    <property type="evidence" value="ECO:0007669"/>
    <property type="project" value="UniProtKB-SubCell"/>
</dbReference>
<comment type="caution">
    <text evidence="9">The sequence shown here is derived from an EMBL/GenBank/DDBJ whole genome shotgun (WGS) entry which is preliminary data.</text>
</comment>
<gene>
    <name evidence="9" type="ORF">B0T18DRAFT_428285</name>
</gene>
<evidence type="ECO:0000256" key="7">
    <source>
        <dbReference type="SAM" id="Phobius"/>
    </source>
</evidence>
<proteinExistence type="inferred from homology"/>
<feature type="domain" description="Rhodopsin" evidence="8">
    <location>
        <begin position="32"/>
        <end position="258"/>
    </location>
</feature>
<keyword evidence="2 7" id="KW-0812">Transmembrane</keyword>
<dbReference type="PANTHER" id="PTHR33048:SF42">
    <property type="entry name" value="INTEGRAL MEMBRANE PROTEIN"/>
    <property type="match status" value="1"/>
</dbReference>
<evidence type="ECO:0000313" key="10">
    <source>
        <dbReference type="Proteomes" id="UP001172155"/>
    </source>
</evidence>
<dbReference type="PANTHER" id="PTHR33048">
    <property type="entry name" value="PTH11-LIKE INTEGRAL MEMBRANE PROTEIN (AFU_ORTHOLOGUE AFUA_5G11245)"/>
    <property type="match status" value="1"/>
</dbReference>
<reference evidence="9" key="1">
    <citation type="submission" date="2023-06" db="EMBL/GenBank/DDBJ databases">
        <title>Genome-scale phylogeny and comparative genomics of the fungal order Sordariales.</title>
        <authorList>
            <consortium name="Lawrence Berkeley National Laboratory"/>
            <person name="Hensen N."/>
            <person name="Bonometti L."/>
            <person name="Westerberg I."/>
            <person name="Brannstrom I.O."/>
            <person name="Guillou S."/>
            <person name="Cros-Aarteil S."/>
            <person name="Calhoun S."/>
            <person name="Haridas S."/>
            <person name="Kuo A."/>
            <person name="Mondo S."/>
            <person name="Pangilinan J."/>
            <person name="Riley R."/>
            <person name="LaButti K."/>
            <person name="Andreopoulos B."/>
            <person name="Lipzen A."/>
            <person name="Chen C."/>
            <person name="Yanf M."/>
            <person name="Daum C."/>
            <person name="Ng V."/>
            <person name="Clum A."/>
            <person name="Steindorff A."/>
            <person name="Ohm R."/>
            <person name="Martin F."/>
            <person name="Silar P."/>
            <person name="Natvig D."/>
            <person name="Lalanne C."/>
            <person name="Gautier V."/>
            <person name="Ament-velasquez S.L."/>
            <person name="Kruys A."/>
            <person name="Hutchinson M.I."/>
            <person name="Powell A.J."/>
            <person name="Barry K."/>
            <person name="Miller A.N."/>
            <person name="Grigoriev I.V."/>
            <person name="Debuchy R."/>
            <person name="Gladieux P."/>
            <person name="Thoren M.H."/>
            <person name="Johannesson H."/>
        </authorList>
    </citation>
    <scope>NUCLEOTIDE SEQUENCE</scope>
    <source>
        <strain evidence="9">SMH3187-1</strain>
    </source>
</reference>
<evidence type="ECO:0000256" key="2">
    <source>
        <dbReference type="ARBA" id="ARBA00022692"/>
    </source>
</evidence>
<dbReference type="Proteomes" id="UP001172155">
    <property type="component" value="Unassembled WGS sequence"/>
</dbReference>
<evidence type="ECO:0000256" key="1">
    <source>
        <dbReference type="ARBA" id="ARBA00004141"/>
    </source>
</evidence>
<comment type="similarity">
    <text evidence="5">Belongs to the SAT4 family.</text>
</comment>
<name>A0AA40F367_9PEZI</name>
<evidence type="ECO:0000256" key="6">
    <source>
        <dbReference type="SAM" id="MobiDB-lite"/>
    </source>
</evidence>
<feature type="transmembrane region" description="Helical" evidence="7">
    <location>
        <begin position="197"/>
        <end position="215"/>
    </location>
</feature>
<dbReference type="AlphaFoldDB" id="A0AA40F367"/>
<dbReference type="Pfam" id="PF20684">
    <property type="entry name" value="Fung_rhodopsin"/>
    <property type="match status" value="1"/>
</dbReference>
<feature type="compositionally biased region" description="Acidic residues" evidence="6">
    <location>
        <begin position="316"/>
        <end position="325"/>
    </location>
</feature>
<evidence type="ECO:0000256" key="3">
    <source>
        <dbReference type="ARBA" id="ARBA00022989"/>
    </source>
</evidence>
<keyword evidence="3 7" id="KW-1133">Transmembrane helix</keyword>
<comment type="subcellular location">
    <subcellularLocation>
        <location evidence="1">Membrane</location>
        <topology evidence="1">Multi-pass membrane protein</topology>
    </subcellularLocation>
</comment>
<evidence type="ECO:0000259" key="8">
    <source>
        <dbReference type="Pfam" id="PF20684"/>
    </source>
</evidence>
<feature type="transmembrane region" description="Helical" evidence="7">
    <location>
        <begin position="47"/>
        <end position="68"/>
    </location>
</feature>
<dbReference type="InterPro" id="IPR052337">
    <property type="entry name" value="SAT4-like"/>
</dbReference>
<feature type="transmembrane region" description="Helical" evidence="7">
    <location>
        <begin position="16"/>
        <end position="35"/>
    </location>
</feature>
<organism evidence="9 10">
    <name type="scientific">Schizothecium vesticola</name>
    <dbReference type="NCBI Taxonomy" id="314040"/>
    <lineage>
        <taxon>Eukaryota</taxon>
        <taxon>Fungi</taxon>
        <taxon>Dikarya</taxon>
        <taxon>Ascomycota</taxon>
        <taxon>Pezizomycotina</taxon>
        <taxon>Sordariomycetes</taxon>
        <taxon>Sordariomycetidae</taxon>
        <taxon>Sordariales</taxon>
        <taxon>Schizotheciaceae</taxon>
        <taxon>Schizothecium</taxon>
    </lineage>
</organism>
<accession>A0AA40F367</accession>
<dbReference type="InterPro" id="IPR049326">
    <property type="entry name" value="Rhodopsin_dom_fungi"/>
</dbReference>